<dbReference type="InterPro" id="IPR036249">
    <property type="entry name" value="Thioredoxin-like_sf"/>
</dbReference>
<keyword evidence="3" id="KW-1015">Disulfide bond</keyword>
<gene>
    <name evidence="6" type="ORF">ENO08_07865</name>
</gene>
<sequence>VKKIYDDYHDKGFDIIGISMDNNRQALDSYLEEQGMKWRQIFDGKGWKAEIGQLYAVSSIPSTFLLDKQGKIRYKNLRGGELADAVEKLLKE</sequence>
<evidence type="ECO:0000259" key="5">
    <source>
        <dbReference type="Pfam" id="PF08534"/>
    </source>
</evidence>
<proteinExistence type="predicted"/>
<evidence type="ECO:0000313" key="6">
    <source>
        <dbReference type="EMBL" id="HER44359.1"/>
    </source>
</evidence>
<dbReference type="PANTHER" id="PTHR42852">
    <property type="entry name" value="THIOL:DISULFIDE INTERCHANGE PROTEIN DSBE"/>
    <property type="match status" value="1"/>
</dbReference>
<dbReference type="GO" id="GO:0017004">
    <property type="term" value="P:cytochrome complex assembly"/>
    <property type="evidence" value="ECO:0007669"/>
    <property type="project" value="UniProtKB-KW"/>
</dbReference>
<feature type="domain" description="Redoxin" evidence="5">
    <location>
        <begin position="1"/>
        <end position="79"/>
    </location>
</feature>
<dbReference type="PANTHER" id="PTHR42852:SF6">
    <property type="entry name" value="THIOL:DISULFIDE INTERCHANGE PROTEIN DSBE"/>
    <property type="match status" value="1"/>
</dbReference>
<accession>A0A7V2F4F1</accession>
<evidence type="ECO:0000256" key="3">
    <source>
        <dbReference type="ARBA" id="ARBA00023157"/>
    </source>
</evidence>
<dbReference type="CDD" id="cd02966">
    <property type="entry name" value="TlpA_like_family"/>
    <property type="match status" value="1"/>
</dbReference>
<evidence type="ECO:0000256" key="1">
    <source>
        <dbReference type="ARBA" id="ARBA00004196"/>
    </source>
</evidence>
<dbReference type="GO" id="GO:0016491">
    <property type="term" value="F:oxidoreductase activity"/>
    <property type="evidence" value="ECO:0007669"/>
    <property type="project" value="InterPro"/>
</dbReference>
<name>A0A7V2F4F1_UNCEI</name>
<evidence type="ECO:0000256" key="2">
    <source>
        <dbReference type="ARBA" id="ARBA00022748"/>
    </source>
</evidence>
<keyword evidence="2" id="KW-0201">Cytochrome c-type biogenesis</keyword>
<comment type="subcellular location">
    <subcellularLocation>
        <location evidence="1">Cell envelope</location>
    </subcellularLocation>
</comment>
<dbReference type="Proteomes" id="UP000886069">
    <property type="component" value="Unassembled WGS sequence"/>
</dbReference>
<protein>
    <submittedName>
        <fullName evidence="6">TlpA family protein disulfide reductase</fullName>
    </submittedName>
</protein>
<keyword evidence="4" id="KW-0676">Redox-active center</keyword>
<dbReference type="AlphaFoldDB" id="A0A7V2F4F1"/>
<comment type="caution">
    <text evidence="6">The sequence shown here is derived from an EMBL/GenBank/DDBJ whole genome shotgun (WGS) entry which is preliminary data.</text>
</comment>
<dbReference type="EMBL" id="DSEC01000566">
    <property type="protein sequence ID" value="HER44359.1"/>
    <property type="molecule type" value="Genomic_DNA"/>
</dbReference>
<dbReference type="InterPro" id="IPR013740">
    <property type="entry name" value="Redoxin"/>
</dbReference>
<dbReference type="Gene3D" id="3.40.30.10">
    <property type="entry name" value="Glutaredoxin"/>
    <property type="match status" value="1"/>
</dbReference>
<organism evidence="6">
    <name type="scientific">Eiseniibacteriota bacterium</name>
    <dbReference type="NCBI Taxonomy" id="2212470"/>
    <lineage>
        <taxon>Bacteria</taxon>
        <taxon>Candidatus Eiseniibacteriota</taxon>
    </lineage>
</organism>
<feature type="non-terminal residue" evidence="6">
    <location>
        <position position="1"/>
    </location>
</feature>
<dbReference type="GO" id="GO:0030313">
    <property type="term" value="C:cell envelope"/>
    <property type="evidence" value="ECO:0007669"/>
    <property type="project" value="UniProtKB-SubCell"/>
</dbReference>
<reference evidence="6" key="1">
    <citation type="journal article" date="2020" name="mSystems">
        <title>Genome- and Community-Level Interaction Insights into Carbon Utilization and Element Cycling Functions of Hydrothermarchaeota in Hydrothermal Sediment.</title>
        <authorList>
            <person name="Zhou Z."/>
            <person name="Liu Y."/>
            <person name="Xu W."/>
            <person name="Pan J."/>
            <person name="Luo Z.H."/>
            <person name="Li M."/>
        </authorList>
    </citation>
    <scope>NUCLEOTIDE SEQUENCE [LARGE SCALE GENOMIC DNA]</scope>
    <source>
        <strain evidence="6">SpSt-1233</strain>
    </source>
</reference>
<dbReference type="SUPFAM" id="SSF52833">
    <property type="entry name" value="Thioredoxin-like"/>
    <property type="match status" value="1"/>
</dbReference>
<dbReference type="Pfam" id="PF08534">
    <property type="entry name" value="Redoxin"/>
    <property type="match status" value="1"/>
</dbReference>
<dbReference type="InterPro" id="IPR050553">
    <property type="entry name" value="Thioredoxin_ResA/DsbE_sf"/>
</dbReference>
<evidence type="ECO:0000256" key="4">
    <source>
        <dbReference type="ARBA" id="ARBA00023284"/>
    </source>
</evidence>